<dbReference type="AlphaFoldDB" id="A0A6J4R2S1"/>
<sequence length="54" mass="6108">AISGRPSRVPGLPVRRGGPQARISRPRGQIAGYYHRRIFYRTAAHLHNPYVTLL</sequence>
<evidence type="ECO:0000256" key="1">
    <source>
        <dbReference type="SAM" id="MobiDB-lite"/>
    </source>
</evidence>
<feature type="non-terminal residue" evidence="2">
    <location>
        <position position="1"/>
    </location>
</feature>
<dbReference type="EMBL" id="CADCVG010000084">
    <property type="protein sequence ID" value="CAA9458277.1"/>
    <property type="molecule type" value="Genomic_DNA"/>
</dbReference>
<reference evidence="2" key="1">
    <citation type="submission" date="2020-02" db="EMBL/GenBank/DDBJ databases">
        <authorList>
            <person name="Meier V. D."/>
        </authorList>
    </citation>
    <scope>NUCLEOTIDE SEQUENCE</scope>
    <source>
        <strain evidence="2">AVDCRST_MAG14</strain>
    </source>
</reference>
<organism evidence="2">
    <name type="scientific">uncultured Rubrobacteraceae bacterium</name>
    <dbReference type="NCBI Taxonomy" id="349277"/>
    <lineage>
        <taxon>Bacteria</taxon>
        <taxon>Bacillati</taxon>
        <taxon>Actinomycetota</taxon>
        <taxon>Rubrobacteria</taxon>
        <taxon>Rubrobacterales</taxon>
        <taxon>Rubrobacteraceae</taxon>
        <taxon>environmental samples</taxon>
    </lineage>
</organism>
<name>A0A6J4R2S1_9ACTN</name>
<protein>
    <submittedName>
        <fullName evidence="2">Uncharacterized protein</fullName>
    </submittedName>
</protein>
<feature type="region of interest" description="Disordered" evidence="1">
    <location>
        <begin position="1"/>
        <end position="24"/>
    </location>
</feature>
<evidence type="ECO:0000313" key="2">
    <source>
        <dbReference type="EMBL" id="CAA9458277.1"/>
    </source>
</evidence>
<proteinExistence type="predicted"/>
<feature type="non-terminal residue" evidence="2">
    <location>
        <position position="54"/>
    </location>
</feature>
<gene>
    <name evidence="2" type="ORF">AVDCRST_MAG14-2003</name>
</gene>
<accession>A0A6J4R2S1</accession>